<dbReference type="RefSeq" id="WP_109690024.1">
    <property type="nucleotide sequence ID" value="NZ_QGGL01000012.1"/>
</dbReference>
<evidence type="ECO:0000256" key="1">
    <source>
        <dbReference type="SAM" id="SignalP"/>
    </source>
</evidence>
<dbReference type="Proteomes" id="UP000245634">
    <property type="component" value="Unassembled WGS sequence"/>
</dbReference>
<keyword evidence="1" id="KW-0732">Signal</keyword>
<comment type="caution">
    <text evidence="3">The sequence shown here is derived from an EMBL/GenBank/DDBJ whole genome shotgun (WGS) entry which is preliminary data.</text>
</comment>
<dbReference type="PANTHER" id="PTHR43308">
    <property type="entry name" value="OUTER MEMBRANE PROTEIN ALPHA-RELATED"/>
    <property type="match status" value="1"/>
</dbReference>
<reference evidence="3 4" key="1">
    <citation type="submission" date="2018-05" db="EMBL/GenBank/DDBJ databases">
        <title>Genomic Encyclopedia of Type Strains, Phase IV (KMG-IV): sequencing the most valuable type-strain genomes for metagenomic binning, comparative biology and taxonomic classification.</title>
        <authorList>
            <person name="Goeker M."/>
        </authorList>
    </citation>
    <scope>NUCLEOTIDE SEQUENCE [LARGE SCALE GENOMIC DNA]</scope>
    <source>
        <strain evidence="3 4">DSM 18773</strain>
    </source>
</reference>
<evidence type="ECO:0000259" key="2">
    <source>
        <dbReference type="PROSITE" id="PS51272"/>
    </source>
</evidence>
<gene>
    <name evidence="3" type="ORF">C7459_112113</name>
</gene>
<dbReference type="InterPro" id="IPR001119">
    <property type="entry name" value="SLH_dom"/>
</dbReference>
<organism evidence="3 4">
    <name type="scientific">Tumebacillus permanentifrigoris</name>
    <dbReference type="NCBI Taxonomy" id="378543"/>
    <lineage>
        <taxon>Bacteria</taxon>
        <taxon>Bacillati</taxon>
        <taxon>Bacillota</taxon>
        <taxon>Bacilli</taxon>
        <taxon>Bacillales</taxon>
        <taxon>Alicyclobacillaceae</taxon>
        <taxon>Tumebacillus</taxon>
    </lineage>
</organism>
<feature type="chain" id="PRO_5016272199" evidence="1">
    <location>
        <begin position="30"/>
        <end position="560"/>
    </location>
</feature>
<feature type="domain" description="SLH" evidence="2">
    <location>
        <begin position="375"/>
        <end position="434"/>
    </location>
</feature>
<feature type="signal peptide" evidence="1">
    <location>
        <begin position="1"/>
        <end position="29"/>
    </location>
</feature>
<feature type="domain" description="SLH" evidence="2">
    <location>
        <begin position="435"/>
        <end position="498"/>
    </location>
</feature>
<dbReference type="InterPro" id="IPR051465">
    <property type="entry name" value="Cell_Envelope_Struct_Comp"/>
</dbReference>
<sequence length="560" mass="59953">MNLKRIALTGCLTAGLLLSGIPWSTAAHADTTLGLVKKGSGVTATGYYTQNGLPLGGTPVFLTVTDNTGHIYHADQLTTDKDGRYQFLWTMPTNAPDGTYLAEVHIQGDVEKRPFTYSSGLNHGGAILPVEDGPYRFTGELNNGAKQAVVYDSTTGLSYSTASSYLEGASVNASVDQWKASNQITSATAGTTYLTISVPTDTLVNTVTVPGSVIRQMATSFGNSAHLLVATKVGAFDLPLDAVHSSLLDNVKSKSDGALIISIKRVASDISNALSKEYQALGTGPLPSLLPVEFGLSAFYNGQKVPVTDFNDRFVRCSIDLTGTTLTDGAVQSAQFKQPQTGRLVPTPSMLFRDAVGHGKIVVTRTGTGLYVPVENRKQFDDTGWTSMEDKIHFLAAKAVVSGKTPSKFDPFGPITRAEFSTLMVRALGLSDKQGSSRFYDVPNGSWFTDYVNIGSSLGLIAGYSPSQFAPDDSITREQMAALLARSLTYVQTRPYVDTTRVLGQISDASEISGWAREDVALAIQTGILPNSGRLEAQRPASRAESVDMLYNLLSYLKFL</sequence>
<dbReference type="PANTHER" id="PTHR43308:SF5">
    <property type="entry name" value="S-LAYER PROTEIN _ PEPTIDOGLYCAN ENDO-BETA-N-ACETYLGLUCOSAMINIDASE"/>
    <property type="match status" value="1"/>
</dbReference>
<dbReference type="AlphaFoldDB" id="A0A316D8B1"/>
<keyword evidence="4" id="KW-1185">Reference proteome</keyword>
<dbReference type="Pfam" id="PF00395">
    <property type="entry name" value="SLH"/>
    <property type="match status" value="2"/>
</dbReference>
<feature type="domain" description="SLH" evidence="2">
    <location>
        <begin position="503"/>
        <end position="560"/>
    </location>
</feature>
<name>A0A316D8B1_9BACL</name>
<dbReference type="OrthoDB" id="1723494at2"/>
<proteinExistence type="predicted"/>
<evidence type="ECO:0000313" key="3">
    <source>
        <dbReference type="EMBL" id="PWK10291.1"/>
    </source>
</evidence>
<protein>
    <submittedName>
        <fullName evidence="3">S-layer family protein</fullName>
    </submittedName>
</protein>
<accession>A0A316D8B1</accession>
<dbReference type="PROSITE" id="PS51272">
    <property type="entry name" value="SLH"/>
    <property type="match status" value="3"/>
</dbReference>
<evidence type="ECO:0000313" key="4">
    <source>
        <dbReference type="Proteomes" id="UP000245634"/>
    </source>
</evidence>
<dbReference type="EMBL" id="QGGL01000012">
    <property type="protein sequence ID" value="PWK10291.1"/>
    <property type="molecule type" value="Genomic_DNA"/>
</dbReference>